<keyword evidence="2" id="KW-1185">Reference proteome</keyword>
<sequence length="147" mass="15483">MADIGRWRYVFLDLNTRALRNQQSVLGANLGVARGICPCVVVVPSVSHIASPDTAVVPARNASGLAGGPARTLRVGPMRAAQSARPVAWRVFIRKCGHATSAQSTTQASSSAVRAATGCSAAIAPILTTANHEPLQWLCRRSPGSRW</sequence>
<reference evidence="1 2" key="1">
    <citation type="submission" date="2016-03" db="EMBL/GenBank/DDBJ databases">
        <title>Comparative genomics of the ectomycorrhizal sister species Rhizopogon vinicolor and Rhizopogon vesiculosus (Basidiomycota: Boletales) reveals a divergence of the mating type B locus.</title>
        <authorList>
            <person name="Mujic A.B."/>
            <person name="Kuo A."/>
            <person name="Tritt A."/>
            <person name="Lipzen A."/>
            <person name="Chen C."/>
            <person name="Johnson J."/>
            <person name="Sharma A."/>
            <person name="Barry K."/>
            <person name="Grigoriev I.V."/>
            <person name="Spatafora J.W."/>
        </authorList>
    </citation>
    <scope>NUCLEOTIDE SEQUENCE [LARGE SCALE GENOMIC DNA]</scope>
    <source>
        <strain evidence="1 2">AM-OR11-056</strain>
    </source>
</reference>
<dbReference type="Proteomes" id="UP000183567">
    <property type="component" value="Unassembled WGS sequence"/>
</dbReference>
<comment type="caution">
    <text evidence="1">The sequence shown here is derived from an EMBL/GenBank/DDBJ whole genome shotgun (WGS) entry which is preliminary data.</text>
</comment>
<evidence type="ECO:0000313" key="2">
    <source>
        <dbReference type="Proteomes" id="UP000183567"/>
    </source>
</evidence>
<protein>
    <submittedName>
        <fullName evidence="1">Uncharacterized protein</fullName>
    </submittedName>
</protein>
<proteinExistence type="predicted"/>
<accession>A0A1J8R2A2</accession>
<name>A0A1J8R2A2_9AGAM</name>
<dbReference type="EMBL" id="LVVM01001672">
    <property type="protein sequence ID" value="OJA18028.1"/>
    <property type="molecule type" value="Genomic_DNA"/>
</dbReference>
<dbReference type="AlphaFoldDB" id="A0A1J8R2A2"/>
<organism evidence="1 2">
    <name type="scientific">Rhizopogon vesiculosus</name>
    <dbReference type="NCBI Taxonomy" id="180088"/>
    <lineage>
        <taxon>Eukaryota</taxon>
        <taxon>Fungi</taxon>
        <taxon>Dikarya</taxon>
        <taxon>Basidiomycota</taxon>
        <taxon>Agaricomycotina</taxon>
        <taxon>Agaricomycetes</taxon>
        <taxon>Agaricomycetidae</taxon>
        <taxon>Boletales</taxon>
        <taxon>Suillineae</taxon>
        <taxon>Rhizopogonaceae</taxon>
        <taxon>Rhizopogon</taxon>
    </lineage>
</organism>
<evidence type="ECO:0000313" key="1">
    <source>
        <dbReference type="EMBL" id="OJA18028.1"/>
    </source>
</evidence>
<gene>
    <name evidence="1" type="ORF">AZE42_07038</name>
</gene>